<reference evidence="3" key="2">
    <citation type="submission" date="2023-05" db="EMBL/GenBank/DDBJ databases">
        <authorList>
            <consortium name="Lawrence Berkeley National Laboratory"/>
            <person name="Steindorff A."/>
            <person name="Hensen N."/>
            <person name="Bonometti L."/>
            <person name="Westerberg I."/>
            <person name="Brannstrom I.O."/>
            <person name="Guillou S."/>
            <person name="Cros-Aarteil S."/>
            <person name="Calhoun S."/>
            <person name="Haridas S."/>
            <person name="Kuo A."/>
            <person name="Mondo S."/>
            <person name="Pangilinan J."/>
            <person name="Riley R."/>
            <person name="Labutti K."/>
            <person name="Andreopoulos B."/>
            <person name="Lipzen A."/>
            <person name="Chen C."/>
            <person name="Yanf M."/>
            <person name="Daum C."/>
            <person name="Ng V."/>
            <person name="Clum A."/>
            <person name="Ohm R."/>
            <person name="Martin F."/>
            <person name="Silar P."/>
            <person name="Natvig D."/>
            <person name="Lalanne C."/>
            <person name="Gautier V."/>
            <person name="Ament-Velasquez S.L."/>
            <person name="Kruys A."/>
            <person name="Hutchinson M.I."/>
            <person name="Powell A.J."/>
            <person name="Barry K."/>
            <person name="Miller A.N."/>
            <person name="Grigoriev I.V."/>
            <person name="Debuchy R."/>
            <person name="Gladieux P."/>
            <person name="Thoren M.H."/>
            <person name="Johannesson H."/>
        </authorList>
    </citation>
    <scope>NUCLEOTIDE SEQUENCE</scope>
    <source>
        <strain evidence="3">PSN309</strain>
    </source>
</reference>
<evidence type="ECO:0000256" key="1">
    <source>
        <dbReference type="SAM" id="MobiDB-lite"/>
    </source>
</evidence>
<protein>
    <submittedName>
        <fullName evidence="3">Uncharacterized protein</fullName>
    </submittedName>
</protein>
<evidence type="ECO:0000256" key="2">
    <source>
        <dbReference type="SAM" id="Phobius"/>
    </source>
</evidence>
<dbReference type="Proteomes" id="UP001302126">
    <property type="component" value="Unassembled WGS sequence"/>
</dbReference>
<evidence type="ECO:0000313" key="3">
    <source>
        <dbReference type="EMBL" id="KAK4193290.1"/>
    </source>
</evidence>
<dbReference type="EMBL" id="MU864351">
    <property type="protein sequence ID" value="KAK4193290.1"/>
    <property type="molecule type" value="Genomic_DNA"/>
</dbReference>
<gene>
    <name evidence="3" type="ORF">QBC35DRAFT_446436</name>
</gene>
<sequence length="228" mass="25211">MASSPFSTSSRLWSDKPPTNEIVPPPGTAKAGKAYPERLIIYHAGTGRITFLACLKLTTLFVFGFFGLIAVPSSITAGEPLYWTASLLACGIIPVVYVAYFTSPFVAHIHLHLPPFARWSRPILEKFVKTAPPNTKIDITTMSLIGKPRVSSMMLSDIKPAKSRLGLVNYARDTTLADKGRKWWRFKAVGEFSIQETHVDLKKIKTGWAWKELAEQIHKKAAGAVGQK</sequence>
<keyword evidence="4" id="KW-1185">Reference proteome</keyword>
<feature type="transmembrane region" description="Helical" evidence="2">
    <location>
        <begin position="49"/>
        <end position="69"/>
    </location>
</feature>
<name>A0AAN6X3K7_9PEZI</name>
<comment type="caution">
    <text evidence="3">The sequence shown here is derived from an EMBL/GenBank/DDBJ whole genome shotgun (WGS) entry which is preliminary data.</text>
</comment>
<keyword evidence="2" id="KW-0472">Membrane</keyword>
<accession>A0AAN6X3K7</accession>
<keyword evidence="2" id="KW-1133">Transmembrane helix</keyword>
<feature type="transmembrane region" description="Helical" evidence="2">
    <location>
        <begin position="81"/>
        <end position="101"/>
    </location>
</feature>
<reference evidence="3" key="1">
    <citation type="journal article" date="2023" name="Mol. Phylogenet. Evol.">
        <title>Genome-scale phylogeny and comparative genomics of the fungal order Sordariales.</title>
        <authorList>
            <person name="Hensen N."/>
            <person name="Bonometti L."/>
            <person name="Westerberg I."/>
            <person name="Brannstrom I.O."/>
            <person name="Guillou S."/>
            <person name="Cros-Aarteil S."/>
            <person name="Calhoun S."/>
            <person name="Haridas S."/>
            <person name="Kuo A."/>
            <person name="Mondo S."/>
            <person name="Pangilinan J."/>
            <person name="Riley R."/>
            <person name="LaButti K."/>
            <person name="Andreopoulos B."/>
            <person name="Lipzen A."/>
            <person name="Chen C."/>
            <person name="Yan M."/>
            <person name="Daum C."/>
            <person name="Ng V."/>
            <person name="Clum A."/>
            <person name="Steindorff A."/>
            <person name="Ohm R.A."/>
            <person name="Martin F."/>
            <person name="Silar P."/>
            <person name="Natvig D.O."/>
            <person name="Lalanne C."/>
            <person name="Gautier V."/>
            <person name="Ament-Velasquez S.L."/>
            <person name="Kruys A."/>
            <person name="Hutchinson M.I."/>
            <person name="Powell A.J."/>
            <person name="Barry K."/>
            <person name="Miller A.N."/>
            <person name="Grigoriev I.V."/>
            <person name="Debuchy R."/>
            <person name="Gladieux P."/>
            <person name="Hiltunen Thoren M."/>
            <person name="Johannesson H."/>
        </authorList>
    </citation>
    <scope>NUCLEOTIDE SEQUENCE</scope>
    <source>
        <strain evidence="3">PSN309</strain>
    </source>
</reference>
<keyword evidence="2" id="KW-0812">Transmembrane</keyword>
<dbReference type="AlphaFoldDB" id="A0AAN6X3K7"/>
<feature type="compositionally biased region" description="Polar residues" evidence="1">
    <location>
        <begin position="1"/>
        <end position="12"/>
    </location>
</feature>
<feature type="region of interest" description="Disordered" evidence="1">
    <location>
        <begin position="1"/>
        <end position="30"/>
    </location>
</feature>
<proteinExistence type="predicted"/>
<evidence type="ECO:0000313" key="4">
    <source>
        <dbReference type="Proteomes" id="UP001302126"/>
    </source>
</evidence>
<organism evidence="3 4">
    <name type="scientific">Podospora australis</name>
    <dbReference type="NCBI Taxonomy" id="1536484"/>
    <lineage>
        <taxon>Eukaryota</taxon>
        <taxon>Fungi</taxon>
        <taxon>Dikarya</taxon>
        <taxon>Ascomycota</taxon>
        <taxon>Pezizomycotina</taxon>
        <taxon>Sordariomycetes</taxon>
        <taxon>Sordariomycetidae</taxon>
        <taxon>Sordariales</taxon>
        <taxon>Podosporaceae</taxon>
        <taxon>Podospora</taxon>
    </lineage>
</organism>